<dbReference type="EMBL" id="BAAALF010000209">
    <property type="protein sequence ID" value="GAA1270433.1"/>
    <property type="molecule type" value="Genomic_DNA"/>
</dbReference>
<dbReference type="RefSeq" id="WP_344446075.1">
    <property type="nucleotide sequence ID" value="NZ_BAAALF010000209.1"/>
</dbReference>
<accession>A0ABN1WZE7</accession>
<dbReference type="PANTHER" id="PTHR38847:SF1">
    <property type="entry name" value="PSEUDOURIDINE SYNTHASE RSUA_RLUA-LIKE DOMAIN-CONTAINING PROTEIN"/>
    <property type="match status" value="1"/>
</dbReference>
<organism evidence="2 3">
    <name type="scientific">Kitasatospora nipponensis</name>
    <dbReference type="NCBI Taxonomy" id="258049"/>
    <lineage>
        <taxon>Bacteria</taxon>
        <taxon>Bacillati</taxon>
        <taxon>Actinomycetota</taxon>
        <taxon>Actinomycetes</taxon>
        <taxon>Kitasatosporales</taxon>
        <taxon>Streptomycetaceae</taxon>
        <taxon>Kitasatospora</taxon>
    </lineage>
</organism>
<reference evidence="2 3" key="1">
    <citation type="journal article" date="2019" name="Int. J. Syst. Evol. Microbiol.">
        <title>The Global Catalogue of Microorganisms (GCM) 10K type strain sequencing project: providing services to taxonomists for standard genome sequencing and annotation.</title>
        <authorList>
            <consortium name="The Broad Institute Genomics Platform"/>
            <consortium name="The Broad Institute Genome Sequencing Center for Infectious Disease"/>
            <person name="Wu L."/>
            <person name="Ma J."/>
        </authorList>
    </citation>
    <scope>NUCLEOTIDE SEQUENCE [LARGE SCALE GENOMIC DNA]</scope>
    <source>
        <strain evidence="2 3">JCM 13004</strain>
    </source>
</reference>
<comment type="caution">
    <text evidence="2">The sequence shown here is derived from an EMBL/GenBank/DDBJ whole genome shotgun (WGS) entry which is preliminary data.</text>
</comment>
<protein>
    <submittedName>
        <fullName evidence="2">DUF4360 domain-containing protein</fullName>
    </submittedName>
</protein>
<proteinExistence type="predicted"/>
<keyword evidence="1" id="KW-0732">Signal</keyword>
<sequence>MFRALAAGGATATLLATSLLCGTAAQAQPADVTPPGGFTVGLVSLNGSGCPAGTAAVATSPDQTAFTVTYSDYLAQVGTGAGPTDFRKNCQLTVRVNAPQGFTYAVAEADYRGYAYLASGAAAQEKASYYFQGQPQTTSATHSFTGPLDDNWQATDVTSIAALVWAPCGATRDLNINTQLRVSASPSAPTATSFMTMDSTDGSLTTIYHLAWEHCAG</sequence>
<feature type="signal peptide" evidence="1">
    <location>
        <begin position="1"/>
        <end position="27"/>
    </location>
</feature>
<dbReference type="Pfam" id="PF14273">
    <property type="entry name" value="DUF4360"/>
    <property type="match status" value="1"/>
</dbReference>
<keyword evidence="3" id="KW-1185">Reference proteome</keyword>
<feature type="chain" id="PRO_5045154186" evidence="1">
    <location>
        <begin position="28"/>
        <end position="217"/>
    </location>
</feature>
<evidence type="ECO:0000313" key="2">
    <source>
        <dbReference type="EMBL" id="GAA1270433.1"/>
    </source>
</evidence>
<dbReference type="InterPro" id="IPR025649">
    <property type="entry name" value="DUF4360"/>
</dbReference>
<evidence type="ECO:0000313" key="3">
    <source>
        <dbReference type="Proteomes" id="UP001500037"/>
    </source>
</evidence>
<dbReference type="Proteomes" id="UP001500037">
    <property type="component" value="Unassembled WGS sequence"/>
</dbReference>
<name>A0ABN1WZE7_9ACTN</name>
<gene>
    <name evidence="2" type="ORF">GCM10009665_68440</name>
</gene>
<evidence type="ECO:0000256" key="1">
    <source>
        <dbReference type="SAM" id="SignalP"/>
    </source>
</evidence>
<dbReference type="PANTHER" id="PTHR38847">
    <property type="match status" value="1"/>
</dbReference>